<dbReference type="Proteomes" id="UP000291151">
    <property type="component" value="Chromosome"/>
</dbReference>
<sequence>MTTPSVGFIGYGEAAYLISQGLKQEGIESIYAFDVNANHPSLGAVIQQRAKENGVELVNSLKELMEKSNYVFCATSAKVALPIAKEVAPYLTEKHVYIDINASSPMVKEAIAEVLENTGAAFVDVAVMDSVPLWKHQVPMFISGTGAKVFEEFASSYNMKVTFISEKAGSSSAIKMFRSIFMKGFSALLIETIQSSSIYGVSDIVLESLNNSVTKRPLEETANLLLNRTSIHVERRVSEMSEVISTLEMLNVDATMSKAIKEKLQMLVDLKVREILNNQAPEHYSTLIDILNNATEKHS</sequence>
<gene>
    <name evidence="3" type="ORF">DKZ56_08930</name>
</gene>
<dbReference type="InterPro" id="IPR008927">
    <property type="entry name" value="6-PGluconate_DH-like_C_sf"/>
</dbReference>
<feature type="domain" description="6-phosphogluconate dehydrogenase NADP-binding" evidence="1">
    <location>
        <begin position="6"/>
        <end position="150"/>
    </location>
</feature>
<dbReference type="Gene3D" id="3.40.50.720">
    <property type="entry name" value="NAD(P)-binding Rossmann-like Domain"/>
    <property type="match status" value="1"/>
</dbReference>
<evidence type="ECO:0000313" key="3">
    <source>
        <dbReference type="EMBL" id="QBK25971.1"/>
    </source>
</evidence>
<evidence type="ECO:0000259" key="2">
    <source>
        <dbReference type="Pfam" id="PF09130"/>
    </source>
</evidence>
<feature type="domain" description="Phosphogluconate dehydrogenase NAD-binding putative C-terminal" evidence="2">
    <location>
        <begin position="199"/>
        <end position="265"/>
    </location>
</feature>
<evidence type="ECO:0000313" key="4">
    <source>
        <dbReference type="Proteomes" id="UP000291151"/>
    </source>
</evidence>
<dbReference type="InterPro" id="IPR006115">
    <property type="entry name" value="6PGDH_NADP-bd"/>
</dbReference>
<dbReference type="RefSeq" id="WP_208649663.1">
    <property type="nucleotide sequence ID" value="NZ_CP036528.1"/>
</dbReference>
<dbReference type="InterPro" id="IPR015814">
    <property type="entry name" value="Pgluconate_DH_NAD-bd_C"/>
</dbReference>
<dbReference type="EMBL" id="CP036528">
    <property type="protein sequence ID" value="QBK25971.1"/>
    <property type="molecule type" value="Genomic_DNA"/>
</dbReference>
<proteinExistence type="predicted"/>
<reference evidence="3 4" key="1">
    <citation type="submission" date="2019-02" db="EMBL/GenBank/DDBJ databases">
        <title>Ureibacillus thermophilus.</title>
        <authorList>
            <person name="Sunny J.S."/>
            <person name="Natarajan A."/>
            <person name="Saleena L.M."/>
        </authorList>
    </citation>
    <scope>NUCLEOTIDE SEQUENCE [LARGE SCALE GENOMIC DNA]</scope>
    <source>
        <strain evidence="3 4">LM102</strain>
    </source>
</reference>
<dbReference type="AlphaFoldDB" id="A0A4P6UUU5"/>
<dbReference type="SUPFAM" id="SSF48179">
    <property type="entry name" value="6-phosphogluconate dehydrogenase C-terminal domain-like"/>
    <property type="match status" value="1"/>
</dbReference>
<dbReference type="GO" id="GO:0050661">
    <property type="term" value="F:NADP binding"/>
    <property type="evidence" value="ECO:0007669"/>
    <property type="project" value="InterPro"/>
</dbReference>
<organism evidence="3 4">
    <name type="scientific">Ureibacillus thermophilus</name>
    <dbReference type="NCBI Taxonomy" id="367743"/>
    <lineage>
        <taxon>Bacteria</taxon>
        <taxon>Bacillati</taxon>
        <taxon>Bacillota</taxon>
        <taxon>Bacilli</taxon>
        <taxon>Bacillales</taxon>
        <taxon>Caryophanaceae</taxon>
        <taxon>Ureibacillus</taxon>
    </lineage>
</organism>
<dbReference type="Pfam" id="PF09130">
    <property type="entry name" value="DUF1932"/>
    <property type="match status" value="1"/>
</dbReference>
<dbReference type="Pfam" id="PF03446">
    <property type="entry name" value="NAD_binding_2"/>
    <property type="match status" value="1"/>
</dbReference>
<dbReference type="KEGG" id="uth:DKZ56_08930"/>
<evidence type="ECO:0000259" key="1">
    <source>
        <dbReference type="Pfam" id="PF03446"/>
    </source>
</evidence>
<dbReference type="SUPFAM" id="SSF51735">
    <property type="entry name" value="NAD(P)-binding Rossmann-fold domains"/>
    <property type="match status" value="1"/>
</dbReference>
<accession>A0A4P6UUU5</accession>
<dbReference type="InterPro" id="IPR013328">
    <property type="entry name" value="6PGD_dom2"/>
</dbReference>
<name>A0A4P6UUU5_9BACL</name>
<keyword evidence="4" id="KW-1185">Reference proteome</keyword>
<dbReference type="InterPro" id="IPR036291">
    <property type="entry name" value="NAD(P)-bd_dom_sf"/>
</dbReference>
<dbReference type="Gene3D" id="1.10.1040.10">
    <property type="entry name" value="N-(1-d-carboxylethyl)-l-norvaline Dehydrogenase, domain 2"/>
    <property type="match status" value="1"/>
</dbReference>
<protein>
    <submittedName>
        <fullName evidence="3">NAD(P)-dependent oxidoreductase</fullName>
    </submittedName>
</protein>